<keyword evidence="2" id="KW-0004">4Fe-4S</keyword>
<evidence type="ECO:0000256" key="4">
    <source>
        <dbReference type="ARBA" id="ARBA00022723"/>
    </source>
</evidence>
<evidence type="ECO:0000256" key="2">
    <source>
        <dbReference type="ARBA" id="ARBA00022485"/>
    </source>
</evidence>
<evidence type="ECO:0000256" key="3">
    <source>
        <dbReference type="ARBA" id="ARBA00022691"/>
    </source>
</evidence>
<feature type="domain" description="Radical SAM core" evidence="7">
    <location>
        <begin position="1"/>
        <end position="213"/>
    </location>
</feature>
<dbReference type="InterPro" id="IPR007197">
    <property type="entry name" value="rSAM"/>
</dbReference>
<dbReference type="SFLD" id="SFLDG01386">
    <property type="entry name" value="main_SPASM_domain-containing"/>
    <property type="match status" value="1"/>
</dbReference>
<dbReference type="InterPro" id="IPR023885">
    <property type="entry name" value="4Fe4S-binding_SPASM_dom"/>
</dbReference>
<evidence type="ECO:0000313" key="9">
    <source>
        <dbReference type="Proteomes" id="UP000078383"/>
    </source>
</evidence>
<dbReference type="SUPFAM" id="SSF102114">
    <property type="entry name" value="Radical SAM enzymes"/>
    <property type="match status" value="1"/>
</dbReference>
<dbReference type="GO" id="GO:0051539">
    <property type="term" value="F:4 iron, 4 sulfur cluster binding"/>
    <property type="evidence" value="ECO:0007669"/>
    <property type="project" value="UniProtKB-KW"/>
</dbReference>
<dbReference type="GO" id="GO:0046872">
    <property type="term" value="F:metal ion binding"/>
    <property type="evidence" value="ECO:0007669"/>
    <property type="project" value="UniProtKB-KW"/>
</dbReference>
<dbReference type="NCBIfam" id="TIGR04340">
    <property type="entry name" value="rSAM_ACGX"/>
    <property type="match status" value="1"/>
</dbReference>
<name>A0A175A196_9FIRM</name>
<evidence type="ECO:0000259" key="7">
    <source>
        <dbReference type="PROSITE" id="PS51918"/>
    </source>
</evidence>
<evidence type="ECO:0000256" key="1">
    <source>
        <dbReference type="ARBA" id="ARBA00001966"/>
    </source>
</evidence>
<reference evidence="8 9" key="1">
    <citation type="submission" date="2015-09" db="EMBL/GenBank/DDBJ databases">
        <authorList>
            <consortium name="Pathogen Informatics"/>
        </authorList>
    </citation>
    <scope>NUCLEOTIDE SEQUENCE [LARGE SCALE GENOMIC DNA]</scope>
    <source>
        <strain evidence="8 9">2789STDY5834889</strain>
    </source>
</reference>
<evidence type="ECO:0000256" key="5">
    <source>
        <dbReference type="ARBA" id="ARBA00023004"/>
    </source>
</evidence>
<organism evidence="8 9">
    <name type="scientific">[Ruminococcus] torques</name>
    <dbReference type="NCBI Taxonomy" id="33039"/>
    <lineage>
        <taxon>Bacteria</taxon>
        <taxon>Bacillati</taxon>
        <taxon>Bacillota</taxon>
        <taxon>Clostridia</taxon>
        <taxon>Lachnospirales</taxon>
        <taxon>Lachnospiraceae</taxon>
        <taxon>Mediterraneibacter</taxon>
    </lineage>
</organism>
<dbReference type="InterPro" id="IPR050377">
    <property type="entry name" value="Radical_SAM_PqqE_MftC-like"/>
</dbReference>
<proteinExistence type="predicted"/>
<dbReference type="Pfam" id="PF13186">
    <property type="entry name" value="SPASM"/>
    <property type="match status" value="1"/>
</dbReference>
<gene>
    <name evidence="8" type="ORF">ERS852502_02228</name>
</gene>
<dbReference type="InterPro" id="IPR058240">
    <property type="entry name" value="rSAM_sf"/>
</dbReference>
<dbReference type="GO" id="GO:0003824">
    <property type="term" value="F:catalytic activity"/>
    <property type="evidence" value="ECO:0007669"/>
    <property type="project" value="InterPro"/>
</dbReference>
<evidence type="ECO:0000256" key="6">
    <source>
        <dbReference type="ARBA" id="ARBA00023014"/>
    </source>
</evidence>
<comment type="cofactor">
    <cofactor evidence="1">
        <name>[4Fe-4S] cluster</name>
        <dbReference type="ChEBI" id="CHEBI:49883"/>
    </cofactor>
</comment>
<accession>A0A175A196</accession>
<protein>
    <submittedName>
        <fullName evidence="8">Pyrroloquinoline quinone biosynthesis protein PqqE</fullName>
    </submittedName>
</protein>
<dbReference type="PANTHER" id="PTHR11228:SF7">
    <property type="entry name" value="PQQA PEPTIDE CYCLASE"/>
    <property type="match status" value="1"/>
</dbReference>
<dbReference type="PANTHER" id="PTHR11228">
    <property type="entry name" value="RADICAL SAM DOMAIN PROTEIN"/>
    <property type="match status" value="1"/>
</dbReference>
<keyword evidence="5" id="KW-0408">Iron</keyword>
<dbReference type="InterPro" id="IPR013785">
    <property type="entry name" value="Aldolase_TIM"/>
</dbReference>
<keyword evidence="6" id="KW-0411">Iron-sulfur</keyword>
<dbReference type="SMART" id="SM00729">
    <property type="entry name" value="Elp3"/>
    <property type="match status" value="1"/>
</dbReference>
<dbReference type="RefSeq" id="WP_055172936.1">
    <property type="nucleotide sequence ID" value="NZ_CZBX01000010.1"/>
</dbReference>
<dbReference type="Gene3D" id="3.20.20.70">
    <property type="entry name" value="Aldolase class I"/>
    <property type="match status" value="1"/>
</dbReference>
<dbReference type="Proteomes" id="UP000078383">
    <property type="component" value="Unassembled WGS sequence"/>
</dbReference>
<dbReference type="EMBL" id="CZBX01000010">
    <property type="protein sequence ID" value="CUQ90568.1"/>
    <property type="molecule type" value="Genomic_DNA"/>
</dbReference>
<dbReference type="InterPro" id="IPR017200">
    <property type="entry name" value="PqqE-like"/>
</dbReference>
<dbReference type="Pfam" id="PF04055">
    <property type="entry name" value="Radical_SAM"/>
    <property type="match status" value="1"/>
</dbReference>
<dbReference type="CDD" id="cd01335">
    <property type="entry name" value="Radical_SAM"/>
    <property type="match status" value="1"/>
</dbReference>
<dbReference type="AlphaFoldDB" id="A0A175A196"/>
<dbReference type="SFLD" id="SFLDG01067">
    <property type="entry name" value="SPASM/twitch_domain_containing"/>
    <property type="match status" value="1"/>
</dbReference>
<dbReference type="PIRSF" id="PIRSF037420">
    <property type="entry name" value="PQQ_syn_pqqE"/>
    <property type="match status" value="1"/>
</dbReference>
<dbReference type="InterPro" id="IPR027583">
    <property type="entry name" value="rSAM_ACGX"/>
</dbReference>
<dbReference type="PROSITE" id="PS51918">
    <property type="entry name" value="RADICAL_SAM"/>
    <property type="match status" value="1"/>
</dbReference>
<dbReference type="OrthoDB" id="9810775at2"/>
<dbReference type="SFLD" id="SFLDS00029">
    <property type="entry name" value="Radical_SAM"/>
    <property type="match status" value="1"/>
</dbReference>
<keyword evidence="4" id="KW-0479">Metal-binding</keyword>
<dbReference type="InterPro" id="IPR006638">
    <property type="entry name" value="Elp3/MiaA/NifB-like_rSAM"/>
</dbReference>
<keyword evidence="3" id="KW-0949">S-adenosyl-L-methionine</keyword>
<evidence type="ECO:0000313" key="8">
    <source>
        <dbReference type="EMBL" id="CUQ90568.1"/>
    </source>
</evidence>
<sequence>MSQYFSFQWHITDECDQRCKHCYIFSGEGCKELKSMTWKQMTEIVASCEDFCKVYGRVPYFYITGGDPILHPDFWKLMVLLKSKNIPFTLMGNPFHLDDEVCRMLKVCGCDKYQMSFDGMRETHDWFRKPGSFDLTIEKIGCLNRAGIKSVIMSTVSKTNMDEIPDIIDEVVKAKVKVFAFSRYVPIGGEVDTSMTPEEYRKLLEVCDAKYKAYEKAGCETYFNKKDHLWTLYEYETGQFKLPESTEAGMIYGGCNCGNCHITISSNGDIMACRRVTDSKVANIFEDRLADVWICQMEKYRDYDKFVKCSKCELKAWRRGCPAVANGTSGDFYGADPQCWKTRNEITGERLEEQ</sequence>